<comment type="caution">
    <text evidence="2">The sequence shown here is derived from an EMBL/GenBank/DDBJ whole genome shotgun (WGS) entry which is preliminary data.</text>
</comment>
<accession>A0AA88NRR0</accession>
<proteinExistence type="predicted"/>
<dbReference type="EMBL" id="JAVHJS010000005">
    <property type="protein sequence ID" value="KAK2858197.1"/>
    <property type="molecule type" value="Genomic_DNA"/>
</dbReference>
<keyword evidence="3" id="KW-1185">Reference proteome</keyword>
<reference evidence="2" key="1">
    <citation type="submission" date="2023-08" db="EMBL/GenBank/DDBJ databases">
        <title>Pelteobagrus vachellii genome.</title>
        <authorList>
            <person name="Liu H."/>
        </authorList>
    </citation>
    <scope>NUCLEOTIDE SEQUENCE</scope>
    <source>
        <strain evidence="2">PRFRI_2022a</strain>
        <tissue evidence="2">Muscle</tissue>
    </source>
</reference>
<dbReference type="Proteomes" id="UP001187315">
    <property type="component" value="Unassembled WGS sequence"/>
</dbReference>
<feature type="region of interest" description="Disordered" evidence="1">
    <location>
        <begin position="118"/>
        <end position="137"/>
    </location>
</feature>
<organism evidence="2 3">
    <name type="scientific">Tachysurus vachellii</name>
    <name type="common">Darkbarbel catfish</name>
    <name type="synonym">Pelteobagrus vachellii</name>
    <dbReference type="NCBI Taxonomy" id="175792"/>
    <lineage>
        <taxon>Eukaryota</taxon>
        <taxon>Metazoa</taxon>
        <taxon>Chordata</taxon>
        <taxon>Craniata</taxon>
        <taxon>Vertebrata</taxon>
        <taxon>Euteleostomi</taxon>
        <taxon>Actinopterygii</taxon>
        <taxon>Neopterygii</taxon>
        <taxon>Teleostei</taxon>
        <taxon>Ostariophysi</taxon>
        <taxon>Siluriformes</taxon>
        <taxon>Bagridae</taxon>
        <taxon>Tachysurus</taxon>
    </lineage>
</organism>
<protein>
    <submittedName>
        <fullName evidence="2">Uncharacterized protein</fullName>
    </submittedName>
</protein>
<evidence type="ECO:0000313" key="2">
    <source>
        <dbReference type="EMBL" id="KAK2858197.1"/>
    </source>
</evidence>
<feature type="region of interest" description="Disordered" evidence="1">
    <location>
        <begin position="53"/>
        <end position="72"/>
    </location>
</feature>
<evidence type="ECO:0000256" key="1">
    <source>
        <dbReference type="SAM" id="MobiDB-lite"/>
    </source>
</evidence>
<feature type="compositionally biased region" description="Polar residues" evidence="1">
    <location>
        <begin position="125"/>
        <end position="137"/>
    </location>
</feature>
<dbReference type="AlphaFoldDB" id="A0AA88NRR0"/>
<gene>
    <name evidence="2" type="ORF">Q7C36_006116</name>
</gene>
<name>A0AA88NRR0_TACVA</name>
<evidence type="ECO:0000313" key="3">
    <source>
        <dbReference type="Proteomes" id="UP001187315"/>
    </source>
</evidence>
<sequence length="389" mass="43416">MKGSSCRKSVEAGSSRDVIHPEKHTTNVKPLTGLSMCGGKEEVRISFTTMPKKPQTLRPYSQSSRRMTWSREVEKVPSLQELTKVKRSKSLLGLSLGDPDISHWCSSSIHNEVNAPFKSPVPDGSMNTRQQSGQEDTAHISTGTGLLQNKTEKEVCAEPVPLSFDDLLKRKDVKVLAPRLHKAFLSQQKASETYPVVYSTQQRQYEPFSSPGFHSLNPPTQIRKRSLHSAIVLYTEAMQAKYMIRKMRERHASEGLDSYRPYSQPELKVKKTGVNCVNMRVLTADGKVIRSPHLARLPLHYHDETSALRASTPTKKNLLIPKQNVLNPCVGPVINGMNPNQTYESGKITPACCKAPPASPRGCAHTSTPQPRRGQEIKWISCQSLWLLT</sequence>
<feature type="compositionally biased region" description="Polar residues" evidence="1">
    <location>
        <begin position="58"/>
        <end position="67"/>
    </location>
</feature>